<organism evidence="2 3">
    <name type="scientific">Tuber magnatum</name>
    <name type="common">white Piedmont truffle</name>
    <dbReference type="NCBI Taxonomy" id="42249"/>
    <lineage>
        <taxon>Eukaryota</taxon>
        <taxon>Fungi</taxon>
        <taxon>Dikarya</taxon>
        <taxon>Ascomycota</taxon>
        <taxon>Pezizomycotina</taxon>
        <taxon>Pezizomycetes</taxon>
        <taxon>Pezizales</taxon>
        <taxon>Tuberaceae</taxon>
        <taxon>Tuber</taxon>
    </lineage>
</organism>
<feature type="region of interest" description="Disordered" evidence="1">
    <location>
        <begin position="1"/>
        <end position="43"/>
    </location>
</feature>
<feature type="compositionally biased region" description="Basic and acidic residues" evidence="1">
    <location>
        <begin position="154"/>
        <end position="164"/>
    </location>
</feature>
<feature type="compositionally biased region" description="Polar residues" evidence="1">
    <location>
        <begin position="1"/>
        <end position="19"/>
    </location>
</feature>
<gene>
    <name evidence="2" type="ORF">C7212DRAFT_334973</name>
</gene>
<evidence type="ECO:0000256" key="1">
    <source>
        <dbReference type="SAM" id="MobiDB-lite"/>
    </source>
</evidence>
<comment type="caution">
    <text evidence="2">The sequence shown here is derived from an EMBL/GenBank/DDBJ whole genome shotgun (WGS) entry which is preliminary data.</text>
</comment>
<name>A0A317SE27_9PEZI</name>
<dbReference type="AlphaFoldDB" id="A0A317SE27"/>
<accession>A0A317SE27</accession>
<feature type="compositionally biased region" description="Basic and acidic residues" evidence="1">
    <location>
        <begin position="137"/>
        <end position="148"/>
    </location>
</feature>
<feature type="region of interest" description="Disordered" evidence="1">
    <location>
        <begin position="122"/>
        <end position="164"/>
    </location>
</feature>
<evidence type="ECO:0000313" key="3">
    <source>
        <dbReference type="Proteomes" id="UP000246991"/>
    </source>
</evidence>
<evidence type="ECO:0000313" key="2">
    <source>
        <dbReference type="EMBL" id="PWW72585.1"/>
    </source>
</evidence>
<protein>
    <submittedName>
        <fullName evidence="2">Uncharacterized protein</fullName>
    </submittedName>
</protein>
<keyword evidence="3" id="KW-1185">Reference proteome</keyword>
<dbReference type="EMBL" id="PYWC01000101">
    <property type="protein sequence ID" value="PWW72585.1"/>
    <property type="molecule type" value="Genomic_DNA"/>
</dbReference>
<sequence length="164" mass="17736">MTSPAPSSQDVHGSNSDTMGNHPGAIYPTSSNGEHHQPYPVSTNPFGFSFIGQFCVQSGTTSQIPEKKSTEVSTQTSIGATEVAGSHVNEIHKIPEGDTYQKAVHERREKYLPSYSNFLPLNSFPQTGRVPPTNTPELHRSPLEDGTKGADGSELEKEITRGVK</sequence>
<proteinExistence type="predicted"/>
<dbReference type="Proteomes" id="UP000246991">
    <property type="component" value="Unassembled WGS sequence"/>
</dbReference>
<reference evidence="2 3" key="1">
    <citation type="submission" date="2018-03" db="EMBL/GenBank/DDBJ databases">
        <title>Genomes of Pezizomycetes fungi and the evolution of truffles.</title>
        <authorList>
            <person name="Murat C."/>
            <person name="Payen T."/>
            <person name="Noel B."/>
            <person name="Kuo A."/>
            <person name="Martin F.M."/>
        </authorList>
    </citation>
    <scope>NUCLEOTIDE SEQUENCE [LARGE SCALE GENOMIC DNA]</scope>
    <source>
        <strain evidence="2">091103-1</strain>
    </source>
</reference>